<evidence type="ECO:0000256" key="10">
    <source>
        <dbReference type="ARBA" id="ARBA00023002"/>
    </source>
</evidence>
<keyword evidence="12 20" id="KW-0411">Iron-sulfur</keyword>
<dbReference type="Pfam" id="PF03450">
    <property type="entry name" value="CO_deh_flav_C"/>
    <property type="match status" value="1"/>
</dbReference>
<dbReference type="InterPro" id="IPR000674">
    <property type="entry name" value="Ald_Oxase/Xan_DH_a/b"/>
</dbReference>
<dbReference type="Gene3D" id="1.10.150.120">
    <property type="entry name" value="[2Fe-2S]-binding domain"/>
    <property type="match status" value="1"/>
</dbReference>
<dbReference type="FunFam" id="3.90.1170.50:FF:000001">
    <property type="entry name" value="Aldehyde oxidase 1"/>
    <property type="match status" value="1"/>
</dbReference>
<evidence type="ECO:0000256" key="2">
    <source>
        <dbReference type="ARBA" id="ARBA00004275"/>
    </source>
</evidence>
<dbReference type="FunFam" id="3.30.365.10:FF:000001">
    <property type="entry name" value="Xanthine dehydrogenase oxidase"/>
    <property type="match status" value="1"/>
</dbReference>
<feature type="binding site" evidence="19">
    <location>
        <position position="465"/>
    </location>
    <ligand>
        <name>FAD</name>
        <dbReference type="ChEBI" id="CHEBI:57692"/>
    </ligand>
</feature>
<dbReference type="InterPro" id="IPR005107">
    <property type="entry name" value="CO_DH_flav_C"/>
</dbReference>
<evidence type="ECO:0000256" key="5">
    <source>
        <dbReference type="ARBA" id="ARBA00022505"/>
    </source>
</evidence>
<keyword evidence="24" id="KW-1185">Reference proteome</keyword>
<feature type="binding site" evidence="19">
    <location>
        <position position="403"/>
    </location>
    <ligand>
        <name>FAD</name>
        <dbReference type="ChEBI" id="CHEBI:57692"/>
    </ligand>
</feature>
<comment type="caution">
    <text evidence="23">The sequence shown here is derived from an EMBL/GenBank/DDBJ whole genome shotgun (WGS) entry which is preliminary data.</text>
</comment>
<keyword evidence="13" id="KW-0520">NAD</keyword>
<keyword evidence="7 20" id="KW-0001">2Fe-2S</keyword>
<dbReference type="GO" id="GO:0006145">
    <property type="term" value="P:purine nucleobase catabolic process"/>
    <property type="evidence" value="ECO:0007669"/>
    <property type="project" value="UniProtKB-ARBA"/>
</dbReference>
<proteinExistence type="inferred from homology"/>
<evidence type="ECO:0000256" key="6">
    <source>
        <dbReference type="ARBA" id="ARBA00022630"/>
    </source>
</evidence>
<keyword evidence="11 20" id="KW-0408">Iron</keyword>
<dbReference type="Pfam" id="PF00111">
    <property type="entry name" value="Fer2"/>
    <property type="match status" value="1"/>
</dbReference>
<comment type="catalytic activity">
    <reaction evidence="17">
        <text>hypoxanthine + NAD(+) + H2O = xanthine + NADH + H(+)</text>
        <dbReference type="Rhea" id="RHEA:24670"/>
        <dbReference type="ChEBI" id="CHEBI:15377"/>
        <dbReference type="ChEBI" id="CHEBI:15378"/>
        <dbReference type="ChEBI" id="CHEBI:17368"/>
        <dbReference type="ChEBI" id="CHEBI:17712"/>
        <dbReference type="ChEBI" id="CHEBI:57540"/>
        <dbReference type="ChEBI" id="CHEBI:57945"/>
        <dbReference type="EC" id="1.17.1.4"/>
    </reaction>
</comment>
<dbReference type="SMART" id="SM01008">
    <property type="entry name" value="Ald_Xan_dh_C"/>
    <property type="match status" value="1"/>
</dbReference>
<feature type="binding site" evidence="20">
    <location>
        <position position="837"/>
    </location>
    <ligand>
        <name>Mo-molybdopterin</name>
        <dbReference type="ChEBI" id="CHEBI:71302"/>
    </ligand>
    <ligandPart>
        <name>Mo</name>
        <dbReference type="ChEBI" id="CHEBI:28685"/>
    </ligandPart>
</feature>
<feature type="binding site" evidence="19">
    <location>
        <position position="380"/>
    </location>
    <ligand>
        <name>FAD</name>
        <dbReference type="ChEBI" id="CHEBI:57692"/>
    </ligand>
</feature>
<comment type="cofactor">
    <cofactor evidence="20">
        <name>Mo-molybdopterin</name>
        <dbReference type="ChEBI" id="CHEBI:71302"/>
    </cofactor>
    <text evidence="20">Binds 1 Mo-molybdopterin (Mo-MPT) cofactor per subunit.</text>
</comment>
<gene>
    <name evidence="23" type="ORF">H4R34_001725</name>
</gene>
<dbReference type="Pfam" id="PF01799">
    <property type="entry name" value="Fer2_2"/>
    <property type="match status" value="1"/>
</dbReference>
<dbReference type="PANTHER" id="PTHR45444">
    <property type="entry name" value="XANTHINE DEHYDROGENASE"/>
    <property type="match status" value="1"/>
</dbReference>
<evidence type="ECO:0000259" key="21">
    <source>
        <dbReference type="PROSITE" id="PS51085"/>
    </source>
</evidence>
<evidence type="ECO:0000313" key="24">
    <source>
        <dbReference type="Proteomes" id="UP001151582"/>
    </source>
</evidence>
<feature type="binding site" evidence="20">
    <location>
        <position position="55"/>
    </location>
    <ligand>
        <name>[2Fe-2S] cluster</name>
        <dbReference type="ChEBI" id="CHEBI:190135"/>
        <label>1</label>
    </ligand>
</feature>
<dbReference type="PROSITE" id="PS51387">
    <property type="entry name" value="FAD_PCMH"/>
    <property type="match status" value="1"/>
</dbReference>
<dbReference type="InterPro" id="IPR036683">
    <property type="entry name" value="CO_DH_flav_C_dom_sf"/>
</dbReference>
<keyword evidence="6" id="KW-0285">Flavoprotein</keyword>
<dbReference type="SUPFAM" id="SSF54292">
    <property type="entry name" value="2Fe-2S ferredoxin-like"/>
    <property type="match status" value="1"/>
</dbReference>
<dbReference type="InterPro" id="IPR016169">
    <property type="entry name" value="FAD-bd_PCMH_sub2"/>
</dbReference>
<feature type="binding site" evidence="20">
    <location>
        <position position="85"/>
    </location>
    <ligand>
        <name>[2Fe-2S] cluster</name>
        <dbReference type="ChEBI" id="CHEBI:190135"/>
        <label>1</label>
    </ligand>
</feature>
<evidence type="ECO:0000256" key="1">
    <source>
        <dbReference type="ARBA" id="ARBA00001974"/>
    </source>
</evidence>
<dbReference type="FunFam" id="3.30.43.10:FF:000001">
    <property type="entry name" value="Xanthine dehydrogenase/oxidase"/>
    <property type="match status" value="1"/>
</dbReference>
<comment type="catalytic activity">
    <reaction evidence="16">
        <text>xanthine + NAD(+) + H2O = urate + NADH + H(+)</text>
        <dbReference type="Rhea" id="RHEA:16669"/>
        <dbReference type="ChEBI" id="CHEBI:15377"/>
        <dbReference type="ChEBI" id="CHEBI:15378"/>
        <dbReference type="ChEBI" id="CHEBI:17712"/>
        <dbReference type="ChEBI" id="CHEBI:17775"/>
        <dbReference type="ChEBI" id="CHEBI:57540"/>
        <dbReference type="ChEBI" id="CHEBI:57945"/>
        <dbReference type="EC" id="1.17.1.4"/>
    </reaction>
</comment>
<comment type="subcellular location">
    <subcellularLocation>
        <location evidence="2">Peroxisome</location>
    </subcellularLocation>
</comment>
<dbReference type="SUPFAM" id="SSF47741">
    <property type="entry name" value="CO dehydrogenase ISP C-domain like"/>
    <property type="match status" value="1"/>
</dbReference>
<dbReference type="InterPro" id="IPR014307">
    <property type="entry name" value="Xanthine_DH_ssu"/>
</dbReference>
<dbReference type="PIRSF" id="PIRSF000127">
    <property type="entry name" value="Xanthine_DH"/>
    <property type="match status" value="1"/>
</dbReference>
<comment type="cofactor">
    <cofactor evidence="15">
        <name>[2Fe-2S] cluster</name>
        <dbReference type="ChEBI" id="CHEBI:190135"/>
    </cofactor>
</comment>
<dbReference type="OrthoDB" id="8300278at2759"/>
<dbReference type="PROSITE" id="PS51085">
    <property type="entry name" value="2FE2S_FER_2"/>
    <property type="match status" value="1"/>
</dbReference>
<dbReference type="SUPFAM" id="SSF55447">
    <property type="entry name" value="CO dehydrogenase flavoprotein C-terminal domain-like"/>
    <property type="match status" value="1"/>
</dbReference>
<feature type="binding site" evidence="20">
    <location>
        <position position="63"/>
    </location>
    <ligand>
        <name>[2Fe-2S] cluster</name>
        <dbReference type="ChEBI" id="CHEBI:190135"/>
        <label>1</label>
    </ligand>
</feature>
<evidence type="ECO:0000256" key="8">
    <source>
        <dbReference type="ARBA" id="ARBA00022723"/>
    </source>
</evidence>
<dbReference type="GO" id="GO:0051537">
    <property type="term" value="F:2 iron, 2 sulfur cluster binding"/>
    <property type="evidence" value="ECO:0007669"/>
    <property type="project" value="UniProtKB-KW"/>
</dbReference>
<comment type="cofactor">
    <cofactor evidence="20">
        <name>[2Fe-2S] cluster</name>
        <dbReference type="ChEBI" id="CHEBI:190135"/>
    </cofactor>
    <text evidence="20">Binds 2 [2Fe-2S] clusters.</text>
</comment>
<feature type="binding site" evidence="20">
    <location>
        <position position="1118"/>
    </location>
    <ligand>
        <name>Mo-molybdopterin</name>
        <dbReference type="ChEBI" id="CHEBI:71302"/>
    </ligand>
    <ligandPart>
        <name>Mo</name>
        <dbReference type="ChEBI" id="CHEBI:28685"/>
    </ligandPart>
</feature>
<dbReference type="PROSITE" id="PS00197">
    <property type="entry name" value="2FE2S_FER_1"/>
    <property type="match status" value="1"/>
</dbReference>
<dbReference type="FunFam" id="3.30.365.10:FF:000004">
    <property type="entry name" value="Xanthine dehydrogenase oxidase"/>
    <property type="match status" value="1"/>
</dbReference>
<feature type="binding site" evidence="20">
    <location>
        <position position="161"/>
    </location>
    <ligand>
        <name>[2Fe-2S] cluster</name>
        <dbReference type="ChEBI" id="CHEBI:190135"/>
        <label>2</label>
    </ligand>
</feature>
<dbReference type="Gene3D" id="3.30.465.10">
    <property type="match status" value="1"/>
</dbReference>
<evidence type="ECO:0000256" key="20">
    <source>
        <dbReference type="PIRSR" id="PIRSR000127-3"/>
    </source>
</evidence>
<feature type="binding site" evidence="19">
    <location>
        <position position="841"/>
    </location>
    <ligand>
        <name>substrate</name>
    </ligand>
</feature>
<dbReference type="InterPro" id="IPR036010">
    <property type="entry name" value="2Fe-2S_ferredoxin-like_sf"/>
</dbReference>
<feature type="binding site" evidence="20">
    <location>
        <position position="951"/>
    </location>
    <ligand>
        <name>Mo-molybdopterin</name>
        <dbReference type="ChEBI" id="CHEBI:71302"/>
    </ligand>
    <ligandPart>
        <name>Mo</name>
        <dbReference type="ChEBI" id="CHEBI:28685"/>
    </ligandPart>
</feature>
<dbReference type="InterPro" id="IPR002346">
    <property type="entry name" value="Mopterin_DH_FAD-bd"/>
</dbReference>
<dbReference type="InterPro" id="IPR016167">
    <property type="entry name" value="FAD-bd_PCMH_sub1"/>
</dbReference>
<feature type="binding site" evidence="20">
    <location>
        <position position="60"/>
    </location>
    <ligand>
        <name>[2Fe-2S] cluster</name>
        <dbReference type="ChEBI" id="CHEBI:190135"/>
        <label>1</label>
    </ligand>
</feature>
<dbReference type="InterPro" id="IPR016166">
    <property type="entry name" value="FAD-bd_PCMH"/>
</dbReference>
<evidence type="ECO:0000256" key="16">
    <source>
        <dbReference type="ARBA" id="ARBA00049017"/>
    </source>
</evidence>
<dbReference type="GO" id="GO:0005777">
    <property type="term" value="C:peroxisome"/>
    <property type="evidence" value="ECO:0007669"/>
    <property type="project" value="UniProtKB-SubCell"/>
</dbReference>
<dbReference type="Pfam" id="PF01315">
    <property type="entry name" value="Ald_Xan_dh_C"/>
    <property type="match status" value="1"/>
</dbReference>
<feature type="binding site" evidence="20">
    <location>
        <position position="806"/>
    </location>
    <ligand>
        <name>Mo-molybdopterin</name>
        <dbReference type="ChEBI" id="CHEBI:71302"/>
    </ligand>
    <ligandPart>
        <name>Mo</name>
        <dbReference type="ChEBI" id="CHEBI:28685"/>
    </ligandPart>
</feature>
<comment type="similarity">
    <text evidence="3">Belongs to the xanthine dehydrogenase family.</text>
</comment>
<feature type="binding site" evidence="19">
    <location>
        <position position="953"/>
    </location>
    <ligand>
        <name>substrate</name>
    </ligand>
</feature>
<feature type="domain" description="FAD-binding PCMH-type" evidence="22">
    <location>
        <begin position="271"/>
        <end position="457"/>
    </location>
</feature>
<evidence type="ECO:0000256" key="14">
    <source>
        <dbReference type="ARBA" id="ARBA00023140"/>
    </source>
</evidence>
<dbReference type="SUPFAM" id="SSF56176">
    <property type="entry name" value="FAD-binding/transporter-associated domain-like"/>
    <property type="match status" value="1"/>
</dbReference>
<name>A0A9W8EE83_9FUNG</name>
<feature type="domain" description="2Fe-2S ferredoxin-type" evidence="21">
    <location>
        <begin position="17"/>
        <end position="103"/>
    </location>
</feature>
<evidence type="ECO:0000256" key="9">
    <source>
        <dbReference type="ARBA" id="ARBA00022827"/>
    </source>
</evidence>
<dbReference type="Pfam" id="PF02738">
    <property type="entry name" value="MoCoBD_1"/>
    <property type="match status" value="1"/>
</dbReference>
<dbReference type="SUPFAM" id="SSF54665">
    <property type="entry name" value="CO dehydrogenase molybdoprotein N-domain-like"/>
    <property type="match status" value="1"/>
</dbReference>
<keyword evidence="8 20" id="KW-0479">Metal-binding</keyword>
<dbReference type="InterPro" id="IPR022407">
    <property type="entry name" value="OxRdtase_Mopterin_BS"/>
</dbReference>
<reference evidence="23" key="1">
    <citation type="submission" date="2022-07" db="EMBL/GenBank/DDBJ databases">
        <title>Phylogenomic reconstructions and comparative analyses of Kickxellomycotina fungi.</title>
        <authorList>
            <person name="Reynolds N.K."/>
            <person name="Stajich J.E."/>
            <person name="Barry K."/>
            <person name="Grigoriev I.V."/>
            <person name="Crous P."/>
            <person name="Smith M.E."/>
        </authorList>
    </citation>
    <scope>NUCLEOTIDE SEQUENCE</scope>
    <source>
        <strain evidence="23">RSA 567</strain>
    </source>
</reference>
<feature type="binding site" evidence="19">
    <location>
        <position position="447"/>
    </location>
    <ligand>
        <name>FAD</name>
        <dbReference type="ChEBI" id="CHEBI:57692"/>
    </ligand>
</feature>
<dbReference type="GO" id="GO:0004854">
    <property type="term" value="F:xanthine dehydrogenase activity"/>
    <property type="evidence" value="ECO:0007669"/>
    <property type="project" value="UniProtKB-EC"/>
</dbReference>
<feature type="binding site" evidence="19">
    <location>
        <position position="919"/>
    </location>
    <ligand>
        <name>substrate</name>
    </ligand>
</feature>
<dbReference type="Gene3D" id="3.30.365.10">
    <property type="entry name" value="Aldehyde oxidase/xanthine dehydrogenase, molybdopterin binding domain"/>
    <property type="match status" value="4"/>
</dbReference>
<dbReference type="InterPro" id="IPR037165">
    <property type="entry name" value="AldOxase/xan_DH_Mopterin-bd_sf"/>
</dbReference>
<dbReference type="Gene3D" id="3.30.390.50">
    <property type="entry name" value="CO dehydrogenase flavoprotein, C-terminal domain"/>
    <property type="match status" value="1"/>
</dbReference>
<dbReference type="FunFam" id="3.30.365.10:FF:000002">
    <property type="entry name" value="Xanthine dehydrogenase oxidase"/>
    <property type="match status" value="1"/>
</dbReference>
<feature type="binding site" evidence="20">
    <location>
        <position position="124"/>
    </location>
    <ligand>
        <name>[2Fe-2S] cluster</name>
        <dbReference type="ChEBI" id="CHEBI:190135"/>
        <label>2</label>
    </ligand>
</feature>
<dbReference type="Gene3D" id="3.30.43.10">
    <property type="entry name" value="Uridine Diphospho-n-acetylenolpyruvylglucosamine Reductase, domain 2"/>
    <property type="match status" value="1"/>
</dbReference>
<evidence type="ECO:0000256" key="3">
    <source>
        <dbReference type="ARBA" id="ARBA00006849"/>
    </source>
</evidence>
<evidence type="ECO:0000256" key="13">
    <source>
        <dbReference type="ARBA" id="ARBA00023027"/>
    </source>
</evidence>
<dbReference type="Proteomes" id="UP001151582">
    <property type="component" value="Unassembled WGS sequence"/>
</dbReference>
<dbReference type="InterPro" id="IPR006058">
    <property type="entry name" value="2Fe2S_fd_BS"/>
</dbReference>
<dbReference type="InterPro" id="IPR001041">
    <property type="entry name" value="2Fe-2S_ferredoxin-type"/>
</dbReference>
<accession>A0A9W8EE83</accession>
<dbReference type="Pfam" id="PF00941">
    <property type="entry name" value="FAD_binding_5"/>
    <property type="match status" value="1"/>
</dbReference>
<dbReference type="InterPro" id="IPR036318">
    <property type="entry name" value="FAD-bd_PCMH-like_sf"/>
</dbReference>
<evidence type="ECO:0000256" key="4">
    <source>
        <dbReference type="ARBA" id="ARBA00013123"/>
    </source>
</evidence>
<organism evidence="23 24">
    <name type="scientific">Dimargaris verticillata</name>
    <dbReference type="NCBI Taxonomy" id="2761393"/>
    <lineage>
        <taxon>Eukaryota</taxon>
        <taxon>Fungi</taxon>
        <taxon>Fungi incertae sedis</taxon>
        <taxon>Zoopagomycota</taxon>
        <taxon>Kickxellomycotina</taxon>
        <taxon>Dimargaritomycetes</taxon>
        <taxon>Dimargaritales</taxon>
        <taxon>Dimargaritaceae</taxon>
        <taxon>Dimargaris</taxon>
    </lineage>
</organism>
<dbReference type="SMART" id="SM01092">
    <property type="entry name" value="CO_deh_flav_C"/>
    <property type="match status" value="1"/>
</dbReference>
<dbReference type="GO" id="GO:0005506">
    <property type="term" value="F:iron ion binding"/>
    <property type="evidence" value="ECO:0007669"/>
    <property type="project" value="InterPro"/>
</dbReference>
<evidence type="ECO:0000256" key="7">
    <source>
        <dbReference type="ARBA" id="ARBA00022714"/>
    </source>
</evidence>
<dbReference type="CDD" id="cd00207">
    <property type="entry name" value="fer2"/>
    <property type="match status" value="1"/>
</dbReference>
<dbReference type="NCBIfam" id="TIGR02963">
    <property type="entry name" value="xanthine_xdhA"/>
    <property type="match status" value="1"/>
</dbReference>
<dbReference type="FunFam" id="3.30.365.10:FF:000003">
    <property type="entry name" value="Aldehyde oxidase 1"/>
    <property type="match status" value="1"/>
</dbReference>
<feature type="binding site" evidence="19">
    <location>
        <begin position="300"/>
        <end position="307"/>
    </location>
    <ligand>
        <name>FAD</name>
        <dbReference type="ChEBI" id="CHEBI:57692"/>
    </ligand>
</feature>
<evidence type="ECO:0000256" key="12">
    <source>
        <dbReference type="ARBA" id="ARBA00023014"/>
    </source>
</evidence>
<dbReference type="SUPFAM" id="SSF56003">
    <property type="entry name" value="Molybdenum cofactor-binding domain"/>
    <property type="match status" value="1"/>
</dbReference>
<feature type="binding site" evidence="20">
    <location>
        <position position="127"/>
    </location>
    <ligand>
        <name>[2Fe-2S] cluster</name>
        <dbReference type="ChEBI" id="CHEBI:190135"/>
        <label>2</label>
    </ligand>
</feature>
<evidence type="ECO:0000256" key="11">
    <source>
        <dbReference type="ARBA" id="ARBA00023004"/>
    </source>
</evidence>
<dbReference type="Gene3D" id="3.90.1170.50">
    <property type="entry name" value="Aldehyde oxidase/xanthine dehydrogenase, a/b hammerhead"/>
    <property type="match status" value="1"/>
</dbReference>
<evidence type="ECO:0000256" key="17">
    <source>
        <dbReference type="ARBA" id="ARBA00049517"/>
    </source>
</evidence>
<dbReference type="GO" id="GO:0043546">
    <property type="term" value="F:molybdopterin cofactor binding"/>
    <property type="evidence" value="ECO:0007669"/>
    <property type="project" value="InterPro"/>
</dbReference>
<feature type="binding site" evidence="20">
    <location>
        <position position="159"/>
    </location>
    <ligand>
        <name>[2Fe-2S] cluster</name>
        <dbReference type="ChEBI" id="CHEBI:190135"/>
        <label>2</label>
    </ligand>
</feature>
<evidence type="ECO:0000259" key="22">
    <source>
        <dbReference type="PROSITE" id="PS51387"/>
    </source>
</evidence>
<dbReference type="InterPro" id="IPR036884">
    <property type="entry name" value="2Fe-2S-bd_dom_sf"/>
</dbReference>
<evidence type="ECO:0000256" key="15">
    <source>
        <dbReference type="ARBA" id="ARBA00034078"/>
    </source>
</evidence>
<sequence length="1371" mass="149959">MLKPAKTNDTHQLPSSSQLFLYVNTTPYELSNPAPNTTLLQFLRDQGLTGTKLGCAEGGCGACTVVVARYDPVIRQVEHWSTNACLQPLCSLDGCQVITIEGIGTVHQPHPVQERLALLHGSQCGFCTPGIAMSLYALLRNNPTPTLYEVEDGFDGNLCRCTGYRPILDAAKTFAQPSSMASSEPVASPACQHQAGGHPCRPNDQTGTTGCGRASGCHTLVDIEDLSPVHPLQGRTFEPYNPTNELAFPLELTQYAERYHTQLTAPELRVYRGDQGLVFYRPATLAQLLEIKHRHPTCKLLSGNTEVGIETKFKGQPYPIRAYVGAIPQLQEVNFSDTGLTVGANLTLTKLESVLKEAMDTLDASTTAVFQALLTNLAWFAGRQIRNVATLAGNIATASPISDLNPVLVAGNATLTVQSHADGTRSIPMREFFLGYRKTALKPDEVLVAVHLPYSEPNQHVQAFKQAKRKDDDIAIANAGLSVHLRPGSTSGQWVVQAACLAFGGMGPTTIQAKATAEWLVGQTWNDSGTLDGLVRACRQELQLDYAVPGGMAEYRTALAMSFAFKFWHIITDGLVKTNGATAPHPMADIPREPSQGMQYYQMAQSPQQIVGQALPHLSALKQVTGQARYVDDIPKYQGELYGALVLAQHARAKIISIDASALQTIKGVVGFYTHKDVPGSNLFGPVVQDEVIFAEEDINFSGQIIGIVAAHDQTIAQRAAKAVVVQYDVLDPILTIGDAITHQSFFGDAKVLERGDIAEGFRQADHIFEGEYRVGGQEHFYLETQATLVVPKGEDDEYDVYSSTQNPTEAQHFVASVLGVPFNRVVCHVKRLGGAFGGKESRACPLTCSLAVASYHTRRPIRCMLDRDEDMMISGQRHSFLGRWKVGVTKAGKILALDIELYNNGGHSQDLSVSVMERAITHVDNVYYIPHFRAIGRVCRTNIHSNTAFRGFGGPQGMFMTESWIREVADRLQMPVETLQTLNFYQQGQTTPYNQPLTDWHFKATWDQVWHSAQYQARRQAIDAFNRTSRWKKRGLAIVPTKFGISFTERFLNQAAALVHIYTDGSVLLTHGGTEMGQGLHTKMVQICAEELGVPVDQVYINETASNTVINASPTAASASSDMNGMAVLDACNQLNARLAPIRDRLPPGASLTAVAKAAYFDRINLTANGFYKTPDIGFDWATKTGQMFFYFTVGTAISEVELDVLTGDHVVRRTDIAMDVGRSLNPAIDVGQIEGAFVQGMGWCTLEETLFFPNGSLFTRGPGNYKIPGFRDTPRDFRVQILRNLTYTHLKTIRGSKGIGEPPLFLGSAVLFALRDAIKAARADHNIETPIRLHSPATAELLRLACQDPIVQACAVKPQAKAKAWALRV</sequence>
<dbReference type="PANTHER" id="PTHR45444:SF3">
    <property type="entry name" value="XANTHINE DEHYDROGENASE"/>
    <property type="match status" value="1"/>
</dbReference>
<dbReference type="Pfam" id="PF20256">
    <property type="entry name" value="MoCoBD_2"/>
    <property type="match status" value="1"/>
</dbReference>
<protein>
    <recommendedName>
        <fullName evidence="4">xanthine dehydrogenase</fullName>
        <ecNumber evidence="4">1.17.1.4</ecNumber>
    </recommendedName>
</protein>
<comment type="cofactor">
    <cofactor evidence="1 19">
        <name>FAD</name>
        <dbReference type="ChEBI" id="CHEBI:57692"/>
    </cofactor>
</comment>
<keyword evidence="14" id="KW-0576">Peroxisome</keyword>
<dbReference type="InterPro" id="IPR008274">
    <property type="entry name" value="AldOxase/xan_DH_MoCoBD1"/>
</dbReference>
<evidence type="ECO:0000256" key="18">
    <source>
        <dbReference type="PIRSR" id="PIRSR000127-1"/>
    </source>
</evidence>
<dbReference type="EC" id="1.17.1.4" evidence="4"/>
<dbReference type="InterPro" id="IPR012675">
    <property type="entry name" value="Beta-grasp_dom_sf"/>
</dbReference>
<feature type="active site" description="Proton acceptor" evidence="18">
    <location>
        <position position="1303"/>
    </location>
</feature>
<feature type="binding site" evidence="19">
    <location>
        <position position="1049"/>
    </location>
    <ligand>
        <name>substrate</name>
    </ligand>
</feature>
<keyword evidence="10" id="KW-0560">Oxidoreductase</keyword>
<keyword evidence="9 19" id="KW-0274">FAD</keyword>
<dbReference type="InterPro" id="IPR002888">
    <property type="entry name" value="2Fe-2S-bd"/>
</dbReference>
<dbReference type="PROSITE" id="PS00559">
    <property type="entry name" value="MOLYBDOPTERIN_EUK"/>
    <property type="match status" value="1"/>
</dbReference>
<dbReference type="GO" id="GO:0071949">
    <property type="term" value="F:FAD binding"/>
    <property type="evidence" value="ECO:0007669"/>
    <property type="project" value="InterPro"/>
</dbReference>
<dbReference type="Gene3D" id="3.10.20.30">
    <property type="match status" value="1"/>
</dbReference>
<dbReference type="FunFam" id="3.30.465.10:FF:000004">
    <property type="entry name" value="Xanthine dehydrogenase/oxidase"/>
    <property type="match status" value="1"/>
</dbReference>
<dbReference type="FunFam" id="3.10.20.30:FF:000015">
    <property type="entry name" value="Aldehyde oxidase 1"/>
    <property type="match status" value="1"/>
</dbReference>
<dbReference type="InterPro" id="IPR046867">
    <property type="entry name" value="AldOxase/xan_DH_MoCoBD2"/>
</dbReference>
<keyword evidence="5 20" id="KW-0500">Molybdenum</keyword>
<evidence type="ECO:0000256" key="19">
    <source>
        <dbReference type="PIRSR" id="PIRSR000127-2"/>
    </source>
</evidence>
<evidence type="ECO:0000313" key="23">
    <source>
        <dbReference type="EMBL" id="KAJ1982432.1"/>
    </source>
</evidence>
<dbReference type="InterPro" id="IPR036856">
    <property type="entry name" value="Ald_Oxase/Xan_DH_a/b_sf"/>
</dbReference>
<dbReference type="InterPro" id="IPR016208">
    <property type="entry name" value="Ald_Oxase/xanthine_DH-like"/>
</dbReference>
<dbReference type="EMBL" id="JANBQB010000091">
    <property type="protein sequence ID" value="KAJ1982432.1"/>
    <property type="molecule type" value="Genomic_DNA"/>
</dbReference>